<dbReference type="OrthoDB" id="9789229at2"/>
<name>A0A9N7JNU1_CLOSE</name>
<dbReference type="EMBL" id="CP023671">
    <property type="protein sequence ID" value="AYE35785.1"/>
    <property type="molecule type" value="Genomic_DNA"/>
</dbReference>
<feature type="transmembrane region" description="Helical" evidence="1">
    <location>
        <begin position="6"/>
        <end position="25"/>
    </location>
</feature>
<reference evidence="2 3" key="1">
    <citation type="submission" date="2017-09" db="EMBL/GenBank/DDBJ databases">
        <authorList>
            <person name="Thomas P."/>
            <person name="Seyboldt C."/>
        </authorList>
    </citation>
    <scope>NUCLEOTIDE SEQUENCE [LARGE SCALE GENOMIC DNA]</scope>
    <source>
        <strain evidence="2 3">DSM 7534</strain>
    </source>
</reference>
<evidence type="ECO:0000313" key="2">
    <source>
        <dbReference type="EMBL" id="AYE35785.1"/>
    </source>
</evidence>
<dbReference type="Pfam" id="PF06541">
    <property type="entry name" value="ABC_trans_CmpB"/>
    <property type="match status" value="1"/>
</dbReference>
<feature type="transmembrane region" description="Helical" evidence="1">
    <location>
        <begin position="37"/>
        <end position="58"/>
    </location>
</feature>
<feature type="transmembrane region" description="Helical" evidence="1">
    <location>
        <begin position="64"/>
        <end position="87"/>
    </location>
</feature>
<keyword evidence="1" id="KW-1133">Transmembrane helix</keyword>
<organism evidence="2 3">
    <name type="scientific">Clostridium septicum</name>
    <dbReference type="NCBI Taxonomy" id="1504"/>
    <lineage>
        <taxon>Bacteria</taxon>
        <taxon>Bacillati</taxon>
        <taxon>Bacillota</taxon>
        <taxon>Clostridia</taxon>
        <taxon>Eubacteriales</taxon>
        <taxon>Clostridiaceae</taxon>
        <taxon>Clostridium</taxon>
    </lineage>
</organism>
<evidence type="ECO:0008006" key="4">
    <source>
        <dbReference type="Google" id="ProtNLM"/>
    </source>
</evidence>
<dbReference type="KEGG" id="csep:CP523_00280"/>
<evidence type="ECO:0000313" key="3">
    <source>
        <dbReference type="Proteomes" id="UP000280586"/>
    </source>
</evidence>
<accession>A0A9N7JNU1</accession>
<sequence>MKLYEFILWFYVYSFLGWICETIYCSIPAKNFIKRGMLKGPVCPIYGFGSLFAITLLNKCDYKIYTIFILGLLLASILEFITSFLLEKIFNRKWWDYSKNKFNINGRVCLLNSTLFGILSVCLIKFIHPIVIFILIKIPLCIIEKITRSIVIIFVLDAGTTFFNLYQSRKGLIN</sequence>
<keyword evidence="1" id="KW-0812">Transmembrane</keyword>
<proteinExistence type="predicted"/>
<dbReference type="InterPro" id="IPR010540">
    <property type="entry name" value="CmpB_TMEM229"/>
</dbReference>
<keyword evidence="1" id="KW-0472">Membrane</keyword>
<evidence type="ECO:0000256" key="1">
    <source>
        <dbReference type="SAM" id="Phobius"/>
    </source>
</evidence>
<feature type="transmembrane region" description="Helical" evidence="1">
    <location>
        <begin position="148"/>
        <end position="166"/>
    </location>
</feature>
<feature type="transmembrane region" description="Helical" evidence="1">
    <location>
        <begin position="108"/>
        <end position="136"/>
    </location>
</feature>
<gene>
    <name evidence="2" type="ORF">CP523_00280</name>
</gene>
<dbReference type="AlphaFoldDB" id="A0A9N7JNU1"/>
<protein>
    <recommendedName>
        <fullName evidence="4">ABC transporter permease</fullName>
    </recommendedName>
</protein>
<dbReference type="Proteomes" id="UP000280586">
    <property type="component" value="Chromosome"/>
</dbReference>